<evidence type="ECO:0000313" key="2">
    <source>
        <dbReference type="Proteomes" id="UP001234913"/>
    </source>
</evidence>
<accession>A0ACD5FQC3</accession>
<dbReference type="EMBL" id="CP171742">
    <property type="protein sequence ID" value="XKR70237.1"/>
    <property type="molecule type" value="Genomic_DNA"/>
</dbReference>
<name>A0ACD5FQC3_STAHY</name>
<protein>
    <submittedName>
        <fullName evidence="1">MerR family DNA-binding transcriptional regulator</fullName>
    </submittedName>
</protein>
<reference evidence="1" key="1">
    <citation type="submission" date="2024-09" db="EMBL/GenBank/DDBJ databases">
        <authorList>
            <person name="Gagne-Thivierge C."/>
        </authorList>
    </citation>
    <scope>NUCLEOTIDE SEQUENCE</scope>
    <source>
        <strain evidence="1">SC310</strain>
    </source>
</reference>
<gene>
    <name evidence="1" type="ORF">QUC96_005280</name>
</gene>
<keyword evidence="1" id="KW-0238">DNA-binding</keyword>
<keyword evidence="2" id="KW-1185">Reference proteome</keyword>
<proteinExistence type="predicted"/>
<dbReference type="Proteomes" id="UP001234913">
    <property type="component" value="Chromosome"/>
</dbReference>
<evidence type="ECO:0000313" key="1">
    <source>
        <dbReference type="EMBL" id="XKR70237.1"/>
    </source>
</evidence>
<sequence>MMARYSTGELAKLFGISARTLQYYDEKKF</sequence>
<organism evidence="1 2">
    <name type="scientific">Staphylococcus hyicus</name>
    <dbReference type="NCBI Taxonomy" id="1284"/>
    <lineage>
        <taxon>Bacteria</taxon>
        <taxon>Bacillati</taxon>
        <taxon>Bacillota</taxon>
        <taxon>Bacilli</taxon>
        <taxon>Bacillales</taxon>
        <taxon>Staphylococcaceae</taxon>
        <taxon>Staphylococcus</taxon>
    </lineage>
</organism>